<sequence>MAPVMRSDAAPPVLVLRNRQKSERAKLACQNCRRDNKKCDDQRPCSRCVARREDCVHVGRGPKLVKLRCESCRQENRKCEDARPCKQCVEQGKECVSLQRKGRGHGTRVKAACATCRRDKVRCEGVRYPSCHALLCSGR</sequence>
<dbReference type="PROSITE" id="PS50048">
    <property type="entry name" value="ZN2_CY6_FUNGAL_2"/>
    <property type="match status" value="2"/>
</dbReference>
<evidence type="ECO:0000313" key="3">
    <source>
        <dbReference type="Proteomes" id="UP000054538"/>
    </source>
</evidence>
<dbReference type="AlphaFoldDB" id="A0A0D0DUS4"/>
<dbReference type="EMBL" id="KN824901">
    <property type="protein sequence ID" value="KIK98228.1"/>
    <property type="molecule type" value="Genomic_DNA"/>
</dbReference>
<name>A0A0D0DUS4_9AGAM</name>
<evidence type="ECO:0000259" key="1">
    <source>
        <dbReference type="PROSITE" id="PS50048"/>
    </source>
</evidence>
<dbReference type="HOGENOM" id="CLU_1806481_0_0_1"/>
<dbReference type="SUPFAM" id="SSF57701">
    <property type="entry name" value="Zn2/Cys6 DNA-binding domain"/>
    <property type="match status" value="2"/>
</dbReference>
<evidence type="ECO:0000313" key="2">
    <source>
        <dbReference type="EMBL" id="KIK98228.1"/>
    </source>
</evidence>
<feature type="domain" description="Zn(2)-C6 fungal-type" evidence="1">
    <location>
        <begin position="28"/>
        <end position="57"/>
    </location>
</feature>
<dbReference type="Proteomes" id="UP000054538">
    <property type="component" value="Unassembled WGS sequence"/>
</dbReference>
<feature type="domain" description="Zn(2)-C6 fungal-type" evidence="1">
    <location>
        <begin position="68"/>
        <end position="97"/>
    </location>
</feature>
<dbReference type="GO" id="GO:0008270">
    <property type="term" value="F:zinc ion binding"/>
    <property type="evidence" value="ECO:0007669"/>
    <property type="project" value="InterPro"/>
</dbReference>
<dbReference type="InParanoid" id="A0A0D0DUS4"/>
<dbReference type="GO" id="GO:0000981">
    <property type="term" value="F:DNA-binding transcription factor activity, RNA polymerase II-specific"/>
    <property type="evidence" value="ECO:0007669"/>
    <property type="project" value="InterPro"/>
</dbReference>
<keyword evidence="3" id="KW-1185">Reference proteome</keyword>
<dbReference type="Gene3D" id="4.10.240.10">
    <property type="entry name" value="Zn(2)-C6 fungal-type DNA-binding domain"/>
    <property type="match status" value="2"/>
</dbReference>
<accession>A0A0D0DUS4</accession>
<protein>
    <recommendedName>
        <fullName evidence="1">Zn(2)-C6 fungal-type domain-containing protein</fullName>
    </recommendedName>
</protein>
<dbReference type="OrthoDB" id="2123952at2759"/>
<dbReference type="STRING" id="930991.A0A0D0DUS4"/>
<dbReference type="Pfam" id="PF00172">
    <property type="entry name" value="Zn_clus"/>
    <property type="match status" value="2"/>
</dbReference>
<proteinExistence type="predicted"/>
<dbReference type="InterPro" id="IPR036864">
    <property type="entry name" value="Zn2-C6_fun-type_DNA-bd_sf"/>
</dbReference>
<dbReference type="InterPro" id="IPR001138">
    <property type="entry name" value="Zn2Cys6_DnaBD"/>
</dbReference>
<gene>
    <name evidence="2" type="ORF">PAXRUDRAFT_709291</name>
</gene>
<dbReference type="SMART" id="SM00066">
    <property type="entry name" value="GAL4"/>
    <property type="match status" value="2"/>
</dbReference>
<reference evidence="3" key="2">
    <citation type="submission" date="2015-01" db="EMBL/GenBank/DDBJ databases">
        <title>Evolutionary Origins and Diversification of the Mycorrhizal Mutualists.</title>
        <authorList>
            <consortium name="DOE Joint Genome Institute"/>
            <consortium name="Mycorrhizal Genomics Consortium"/>
            <person name="Kohler A."/>
            <person name="Kuo A."/>
            <person name="Nagy L.G."/>
            <person name="Floudas D."/>
            <person name="Copeland A."/>
            <person name="Barry K.W."/>
            <person name="Cichocki N."/>
            <person name="Veneault-Fourrey C."/>
            <person name="LaButti K."/>
            <person name="Lindquist E.A."/>
            <person name="Lipzen A."/>
            <person name="Lundell T."/>
            <person name="Morin E."/>
            <person name="Murat C."/>
            <person name="Riley R."/>
            <person name="Ohm R."/>
            <person name="Sun H."/>
            <person name="Tunlid A."/>
            <person name="Henrissat B."/>
            <person name="Grigoriev I.V."/>
            <person name="Hibbett D.S."/>
            <person name="Martin F."/>
        </authorList>
    </citation>
    <scope>NUCLEOTIDE SEQUENCE [LARGE SCALE GENOMIC DNA]</scope>
    <source>
        <strain evidence="3">Ve08.2h10</strain>
    </source>
</reference>
<reference evidence="2 3" key="1">
    <citation type="submission" date="2014-04" db="EMBL/GenBank/DDBJ databases">
        <authorList>
            <consortium name="DOE Joint Genome Institute"/>
            <person name="Kuo A."/>
            <person name="Kohler A."/>
            <person name="Jargeat P."/>
            <person name="Nagy L.G."/>
            <person name="Floudas D."/>
            <person name="Copeland A."/>
            <person name="Barry K.W."/>
            <person name="Cichocki N."/>
            <person name="Veneault-Fourrey C."/>
            <person name="LaButti K."/>
            <person name="Lindquist E.A."/>
            <person name="Lipzen A."/>
            <person name="Lundell T."/>
            <person name="Morin E."/>
            <person name="Murat C."/>
            <person name="Sun H."/>
            <person name="Tunlid A."/>
            <person name="Henrissat B."/>
            <person name="Grigoriev I.V."/>
            <person name="Hibbett D.S."/>
            <person name="Martin F."/>
            <person name="Nordberg H.P."/>
            <person name="Cantor M.N."/>
            <person name="Hua S.X."/>
        </authorList>
    </citation>
    <scope>NUCLEOTIDE SEQUENCE [LARGE SCALE GENOMIC DNA]</scope>
    <source>
        <strain evidence="2 3">Ve08.2h10</strain>
    </source>
</reference>
<organism evidence="2 3">
    <name type="scientific">Paxillus rubicundulus Ve08.2h10</name>
    <dbReference type="NCBI Taxonomy" id="930991"/>
    <lineage>
        <taxon>Eukaryota</taxon>
        <taxon>Fungi</taxon>
        <taxon>Dikarya</taxon>
        <taxon>Basidiomycota</taxon>
        <taxon>Agaricomycotina</taxon>
        <taxon>Agaricomycetes</taxon>
        <taxon>Agaricomycetidae</taxon>
        <taxon>Boletales</taxon>
        <taxon>Paxilineae</taxon>
        <taxon>Paxillaceae</taxon>
        <taxon>Paxillus</taxon>
    </lineage>
</organism>